<dbReference type="Gene3D" id="1.10.150.130">
    <property type="match status" value="1"/>
</dbReference>
<dbReference type="RefSeq" id="WP_012798707.1">
    <property type="nucleotide sequence ID" value="NC_013165.1"/>
</dbReference>
<dbReference type="PANTHER" id="PTHR30349:SF41">
    <property type="entry name" value="INTEGRASE_RECOMBINASE PROTEIN MJ0367-RELATED"/>
    <property type="match status" value="1"/>
</dbReference>
<evidence type="ECO:0000313" key="6">
    <source>
        <dbReference type="Proteomes" id="UP000002026"/>
    </source>
</evidence>
<dbReference type="GO" id="GO:0006310">
    <property type="term" value="P:DNA recombination"/>
    <property type="evidence" value="ECO:0007669"/>
    <property type="project" value="UniProtKB-KW"/>
</dbReference>
<dbReference type="EMBL" id="CP001684">
    <property type="protein sequence ID" value="ACV22605.1"/>
    <property type="molecule type" value="Genomic_DNA"/>
</dbReference>
<comment type="similarity">
    <text evidence="1">Belongs to the 'phage' integrase family.</text>
</comment>
<evidence type="ECO:0000256" key="2">
    <source>
        <dbReference type="ARBA" id="ARBA00023125"/>
    </source>
</evidence>
<dbReference type="Gene3D" id="1.10.443.10">
    <property type="entry name" value="Intergrase catalytic core"/>
    <property type="match status" value="1"/>
</dbReference>
<dbReference type="AlphaFoldDB" id="C7N6S0"/>
<accession>C7N6S0</accession>
<dbReference type="HOGENOM" id="CLU_027562_17_1_11"/>
<dbReference type="PANTHER" id="PTHR30349">
    <property type="entry name" value="PHAGE INTEGRASE-RELATED"/>
    <property type="match status" value="1"/>
</dbReference>
<evidence type="ECO:0000313" key="5">
    <source>
        <dbReference type="EMBL" id="ACV22605.1"/>
    </source>
</evidence>
<evidence type="ECO:0000256" key="1">
    <source>
        <dbReference type="ARBA" id="ARBA00008857"/>
    </source>
</evidence>
<dbReference type="GO" id="GO:0015074">
    <property type="term" value="P:DNA integration"/>
    <property type="evidence" value="ECO:0007669"/>
    <property type="project" value="InterPro"/>
</dbReference>
<dbReference type="InterPro" id="IPR050090">
    <property type="entry name" value="Tyrosine_recombinase_XerCD"/>
</dbReference>
<dbReference type="GO" id="GO:0003677">
    <property type="term" value="F:DNA binding"/>
    <property type="evidence" value="ECO:0007669"/>
    <property type="project" value="UniProtKB-KW"/>
</dbReference>
<evidence type="ECO:0000256" key="3">
    <source>
        <dbReference type="ARBA" id="ARBA00023172"/>
    </source>
</evidence>
<dbReference type="InterPro" id="IPR011010">
    <property type="entry name" value="DNA_brk_join_enz"/>
</dbReference>
<organism evidence="5 6">
    <name type="scientific">Slackia heliotrinireducens (strain ATCC 29202 / DSM 20476 / NCTC 11029 / RHS 1)</name>
    <name type="common">Peptococcus heliotrinreducens</name>
    <dbReference type="NCBI Taxonomy" id="471855"/>
    <lineage>
        <taxon>Bacteria</taxon>
        <taxon>Bacillati</taxon>
        <taxon>Actinomycetota</taxon>
        <taxon>Coriobacteriia</taxon>
        <taxon>Eggerthellales</taxon>
        <taxon>Eggerthellaceae</taxon>
        <taxon>Slackia</taxon>
    </lineage>
</organism>
<dbReference type="STRING" id="471855.Shel_15860"/>
<dbReference type="SUPFAM" id="SSF56349">
    <property type="entry name" value="DNA breaking-rejoining enzymes"/>
    <property type="match status" value="1"/>
</dbReference>
<protein>
    <submittedName>
        <fullName evidence="5">Site-specific recombinase XerD</fullName>
    </submittedName>
</protein>
<dbReference type="InterPro" id="IPR002104">
    <property type="entry name" value="Integrase_catalytic"/>
</dbReference>
<proteinExistence type="inferred from homology"/>
<dbReference type="InterPro" id="IPR010998">
    <property type="entry name" value="Integrase_recombinase_N"/>
</dbReference>
<name>C7N6S0_SLAHD</name>
<dbReference type="PROSITE" id="PS51898">
    <property type="entry name" value="TYR_RECOMBINASE"/>
    <property type="match status" value="1"/>
</dbReference>
<dbReference type="InterPro" id="IPR013762">
    <property type="entry name" value="Integrase-like_cat_sf"/>
</dbReference>
<sequence length="398" mass="43243">MTGLRVWYEGGMWRARAYLAKADVVEGGNRRPYRSLPGAGCEDEARQQAREWLSGLLRVRGASASGLVRDLVRAYVASREGAGDIAVSTAKTYRTICRRYVEPYIGHMDASEVRPHHLEELYGTLLDDGAIRGGGIAPAKVLGVHWFLSAAFDWMVAQGFCASNPAASASKPRPARAEARALTEGEISILAAELEARMADGSRDADGIRRRTVAFAAWLALNTGVRCGEACALSRSDVSLPLGDLYVHCTMTEPAGGPPARSRAKTASSVRHVLMGPSAAQAAAEHIAWQDSWLPAARRDAPLLCAPDGSWMRPSAVSRGFSALRDEVGLPRDTHFHTLRHTHATHLLREGVPMNEVSRRLGHSKVALTLEWYGHVLPGEDRAAAEAFERVSRRVRGK</sequence>
<evidence type="ECO:0000259" key="4">
    <source>
        <dbReference type="PROSITE" id="PS51898"/>
    </source>
</evidence>
<dbReference type="KEGG" id="shi:Shel_15860"/>
<dbReference type="Proteomes" id="UP000002026">
    <property type="component" value="Chromosome"/>
</dbReference>
<feature type="domain" description="Tyr recombinase" evidence="4">
    <location>
        <begin position="177"/>
        <end position="386"/>
    </location>
</feature>
<reference evidence="5 6" key="1">
    <citation type="journal article" date="2009" name="Stand. Genomic Sci.">
        <title>Complete genome sequence of Slackia heliotrinireducens type strain (RHS 1).</title>
        <authorList>
            <person name="Pukall R."/>
            <person name="Lapidus A."/>
            <person name="Nolan M."/>
            <person name="Copeland A."/>
            <person name="Glavina Del Rio T."/>
            <person name="Lucas S."/>
            <person name="Chen F."/>
            <person name="Tice H."/>
            <person name="Cheng J.F."/>
            <person name="Chertkov O."/>
            <person name="Bruce D."/>
            <person name="Goodwin L."/>
            <person name="Kuske C."/>
            <person name="Brettin T."/>
            <person name="Detter J.C."/>
            <person name="Han C."/>
            <person name="Pitluck S."/>
            <person name="Pati A."/>
            <person name="Mavrommatis K."/>
            <person name="Ivanova N."/>
            <person name="Ovchinnikova G."/>
            <person name="Chen A."/>
            <person name="Palaniappan K."/>
            <person name="Schneider S."/>
            <person name="Rohde M."/>
            <person name="Chain P."/>
            <person name="D'haeseleer P."/>
            <person name="Goker M."/>
            <person name="Bristow J."/>
            <person name="Eisen J.A."/>
            <person name="Markowitz V."/>
            <person name="Kyrpides N.C."/>
            <person name="Klenk H.P."/>
            <person name="Hugenholtz P."/>
        </authorList>
    </citation>
    <scope>NUCLEOTIDE SEQUENCE [LARGE SCALE GENOMIC DNA]</scope>
    <source>
        <strain evidence="6">ATCC 29202 / DSM 20476 / NCTC 11029 / RHS 1</strain>
    </source>
</reference>
<keyword evidence="3" id="KW-0233">DNA recombination</keyword>
<dbReference type="eggNOG" id="COG0582">
    <property type="taxonomic scope" value="Bacteria"/>
</dbReference>
<gene>
    <name evidence="5" type="ordered locus">Shel_15860</name>
</gene>
<keyword evidence="6" id="KW-1185">Reference proteome</keyword>
<dbReference type="CDD" id="cd01189">
    <property type="entry name" value="INT_ICEBs1_C_like"/>
    <property type="match status" value="1"/>
</dbReference>
<keyword evidence="2" id="KW-0238">DNA-binding</keyword>
<dbReference type="Pfam" id="PF00589">
    <property type="entry name" value="Phage_integrase"/>
    <property type="match status" value="1"/>
</dbReference>